<dbReference type="RefSeq" id="WP_086089982.1">
    <property type="nucleotide sequence ID" value="NZ_CP021112.1"/>
</dbReference>
<dbReference type="GO" id="GO:0005886">
    <property type="term" value="C:plasma membrane"/>
    <property type="evidence" value="ECO:0007669"/>
    <property type="project" value="TreeGrafter"/>
</dbReference>
<dbReference type="Proteomes" id="UP000194137">
    <property type="component" value="Chromosome"/>
</dbReference>
<dbReference type="SUPFAM" id="SSF55073">
    <property type="entry name" value="Nucleotide cyclase"/>
    <property type="match status" value="1"/>
</dbReference>
<evidence type="ECO:0000256" key="1">
    <source>
        <dbReference type="ARBA" id="ARBA00012528"/>
    </source>
</evidence>
<dbReference type="GO" id="GO:0052621">
    <property type="term" value="F:diguanylate cyclase activity"/>
    <property type="evidence" value="ECO:0007669"/>
    <property type="project" value="UniProtKB-EC"/>
</dbReference>
<comment type="catalytic activity">
    <reaction evidence="2">
        <text>2 GTP = 3',3'-c-di-GMP + 2 diphosphate</text>
        <dbReference type="Rhea" id="RHEA:24898"/>
        <dbReference type="ChEBI" id="CHEBI:33019"/>
        <dbReference type="ChEBI" id="CHEBI:37565"/>
        <dbReference type="ChEBI" id="CHEBI:58805"/>
        <dbReference type="EC" id="2.7.7.65"/>
    </reaction>
</comment>
<dbReference type="NCBIfam" id="TIGR00254">
    <property type="entry name" value="GGDEF"/>
    <property type="match status" value="1"/>
</dbReference>
<dbReference type="EMBL" id="CP021112">
    <property type="protein sequence ID" value="ARQ01590.1"/>
    <property type="molecule type" value="Genomic_DNA"/>
</dbReference>
<proteinExistence type="predicted"/>
<organism evidence="3 4">
    <name type="scientific">Pseudorhodoplanes sinuspersici</name>
    <dbReference type="NCBI Taxonomy" id="1235591"/>
    <lineage>
        <taxon>Bacteria</taxon>
        <taxon>Pseudomonadati</taxon>
        <taxon>Pseudomonadota</taxon>
        <taxon>Alphaproteobacteria</taxon>
        <taxon>Hyphomicrobiales</taxon>
        <taxon>Pseudorhodoplanes</taxon>
    </lineage>
</organism>
<dbReference type="KEGG" id="psin:CAK95_22630"/>
<dbReference type="STRING" id="1235591.CAK95_22630"/>
<dbReference type="PANTHER" id="PTHR45138">
    <property type="entry name" value="REGULATORY COMPONENTS OF SENSORY TRANSDUCTION SYSTEM"/>
    <property type="match status" value="1"/>
</dbReference>
<keyword evidence="4" id="KW-1185">Reference proteome</keyword>
<dbReference type="CDD" id="cd01949">
    <property type="entry name" value="GGDEF"/>
    <property type="match status" value="1"/>
</dbReference>
<dbReference type="Pfam" id="PF00990">
    <property type="entry name" value="GGDEF"/>
    <property type="match status" value="1"/>
</dbReference>
<dbReference type="SMART" id="SM00267">
    <property type="entry name" value="GGDEF"/>
    <property type="match status" value="1"/>
</dbReference>
<dbReference type="InterPro" id="IPR000160">
    <property type="entry name" value="GGDEF_dom"/>
</dbReference>
<dbReference type="PANTHER" id="PTHR45138:SF9">
    <property type="entry name" value="DIGUANYLATE CYCLASE DGCM-RELATED"/>
    <property type="match status" value="1"/>
</dbReference>
<evidence type="ECO:0000313" key="4">
    <source>
        <dbReference type="Proteomes" id="UP000194137"/>
    </source>
</evidence>
<dbReference type="AlphaFoldDB" id="A0A1W6ZW97"/>
<dbReference type="InterPro" id="IPR029787">
    <property type="entry name" value="Nucleotide_cyclase"/>
</dbReference>
<name>A0A1W6ZW97_9HYPH</name>
<dbReference type="GO" id="GO:1902201">
    <property type="term" value="P:negative regulation of bacterial-type flagellum-dependent cell motility"/>
    <property type="evidence" value="ECO:0007669"/>
    <property type="project" value="TreeGrafter"/>
</dbReference>
<dbReference type="InterPro" id="IPR050469">
    <property type="entry name" value="Diguanylate_Cyclase"/>
</dbReference>
<evidence type="ECO:0000256" key="2">
    <source>
        <dbReference type="ARBA" id="ARBA00034247"/>
    </source>
</evidence>
<sequence length="411" mass="44540">MSIDIPTLFLVSTFVTSLLGIFLLVLWLQDRSARALGYWAAAYLLGAVAVALWLVMPKQLPEHRFDIASALLFLCCGLIWSGARTFHGQTIIPIAASAGAFIWLMVSQIPEIVESDSARVIVASIIIATYAVLTAGELQRERRKPKSNIRAFVIPVLHGVIFLSPILTTSLFVGDSLAHAGWFPLFTLLMLLYVVGTAFMVMVMTKEHTVQLHKTAAMTDPMTGLFNRRGFSEAAETLIAAQRKSSQPVTVMMFDLDHFKSINDRFGHDVGDDALKVFAETASSSMRTNDVIGRLGGEEFAAILAGGGETALIVGERVRAAFQARGIEISGHILNATVSIGAIEAPAENADVSAMLTRADEALYAAKKLGRNRVCTEKDIVEQAPQARKLLPIALFRPALKIPNAPIPAMP</sequence>
<dbReference type="GO" id="GO:0043709">
    <property type="term" value="P:cell adhesion involved in single-species biofilm formation"/>
    <property type="evidence" value="ECO:0007669"/>
    <property type="project" value="TreeGrafter"/>
</dbReference>
<dbReference type="OrthoDB" id="9812260at2"/>
<reference evidence="3 4" key="1">
    <citation type="submission" date="2017-05" db="EMBL/GenBank/DDBJ databases">
        <title>Full genome sequence of Pseudorhodoplanes sinuspersici.</title>
        <authorList>
            <person name="Dastgheib S.M.M."/>
            <person name="Shavandi M."/>
            <person name="Tirandaz H."/>
        </authorList>
    </citation>
    <scope>NUCLEOTIDE SEQUENCE [LARGE SCALE GENOMIC DNA]</scope>
    <source>
        <strain evidence="3 4">RIPI110</strain>
    </source>
</reference>
<protein>
    <recommendedName>
        <fullName evidence="1">diguanylate cyclase</fullName>
        <ecNumber evidence="1">2.7.7.65</ecNumber>
    </recommendedName>
</protein>
<dbReference type="Gene3D" id="3.30.70.270">
    <property type="match status" value="1"/>
</dbReference>
<dbReference type="FunFam" id="3.30.70.270:FF:000001">
    <property type="entry name" value="Diguanylate cyclase domain protein"/>
    <property type="match status" value="1"/>
</dbReference>
<gene>
    <name evidence="3" type="ORF">CAK95_22630</name>
</gene>
<dbReference type="EC" id="2.7.7.65" evidence="1"/>
<accession>A0A1W6ZW97</accession>
<dbReference type="PROSITE" id="PS50887">
    <property type="entry name" value="GGDEF"/>
    <property type="match status" value="1"/>
</dbReference>
<dbReference type="InterPro" id="IPR043128">
    <property type="entry name" value="Rev_trsase/Diguanyl_cyclase"/>
</dbReference>
<evidence type="ECO:0000313" key="3">
    <source>
        <dbReference type="EMBL" id="ARQ01590.1"/>
    </source>
</evidence>